<proteinExistence type="inferred from homology"/>
<dbReference type="SUPFAM" id="SSF54593">
    <property type="entry name" value="Glyoxalase/Bleomycin resistance protein/Dihydroxybiphenyl dioxygenase"/>
    <property type="match status" value="1"/>
</dbReference>
<comment type="cofactor">
    <cofactor evidence="1 8">
        <name>Fe(2+)</name>
        <dbReference type="ChEBI" id="CHEBI:29033"/>
    </cofactor>
</comment>
<dbReference type="GO" id="GO:0008198">
    <property type="term" value="F:ferrous iron binding"/>
    <property type="evidence" value="ECO:0007669"/>
    <property type="project" value="InterPro"/>
</dbReference>
<dbReference type="InterPro" id="IPR004360">
    <property type="entry name" value="Glyas_Fos-R_dOase_dom"/>
</dbReference>
<dbReference type="InterPro" id="IPR037523">
    <property type="entry name" value="VOC_core"/>
</dbReference>
<gene>
    <name evidence="11" type="ORF">BN000_01846</name>
</gene>
<evidence type="ECO:0000256" key="7">
    <source>
        <dbReference type="ARBA" id="ARBA00023004"/>
    </source>
</evidence>
<sequence>MEISEKTEADVRFLNYILARISHAGTEGSRAMIKPHNTNTEFELGGINHVALVCSDMARTVDFYTNVLGMPLIKSLDLPGGAGQHFFFDAGNGDCVAFFWFADAPDRVPGISSPAAIPGIGDITSAVSTMNHLAFHVPAEKFDAYRQRLKEKGVRVGPVLNHDESPMQVSATVHPGVYVRSFYFQDPDGITLEFACWVKEFGPRDASTVPRTAADRRPAVPAGRP</sequence>
<dbReference type="InterPro" id="IPR029068">
    <property type="entry name" value="Glyas_Bleomycin-R_OHBP_Dase"/>
</dbReference>
<keyword evidence="5 8" id="KW-0223">Dioxygenase</keyword>
<dbReference type="InterPro" id="IPR000486">
    <property type="entry name" value="Xdiol_ring_cleave_dOase_1/2"/>
</dbReference>
<accession>A0A0U1D8S1</accession>
<evidence type="ECO:0000313" key="11">
    <source>
        <dbReference type="EMBL" id="CQD09049.1"/>
    </source>
</evidence>
<dbReference type="InterPro" id="IPR050383">
    <property type="entry name" value="GlyoxalaseI/FosfomycinResist"/>
</dbReference>
<dbReference type="PANTHER" id="PTHR21366">
    <property type="entry name" value="GLYOXALASE FAMILY PROTEIN"/>
    <property type="match status" value="1"/>
</dbReference>
<reference evidence="12" key="1">
    <citation type="submission" date="2015-03" db="EMBL/GenBank/DDBJ databases">
        <authorList>
            <person name="Urmite Genomes"/>
        </authorList>
    </citation>
    <scope>NUCLEOTIDE SEQUENCE [LARGE SCALE GENOMIC DNA]</scope>
    <source>
        <strain evidence="12">CSUR P1344</strain>
    </source>
</reference>
<evidence type="ECO:0000256" key="5">
    <source>
        <dbReference type="ARBA" id="ARBA00022964"/>
    </source>
</evidence>
<dbReference type="Pfam" id="PF00903">
    <property type="entry name" value="Glyoxalase"/>
    <property type="match status" value="1"/>
</dbReference>
<dbReference type="CDD" id="cd06587">
    <property type="entry name" value="VOC"/>
    <property type="match status" value="1"/>
</dbReference>
<feature type="region of interest" description="Disordered" evidence="9">
    <location>
        <begin position="206"/>
        <end position="225"/>
    </location>
</feature>
<feature type="domain" description="VOC" evidence="10">
    <location>
        <begin position="46"/>
        <end position="197"/>
    </location>
</feature>
<dbReference type="PROSITE" id="PS51819">
    <property type="entry name" value="VOC"/>
    <property type="match status" value="1"/>
</dbReference>
<evidence type="ECO:0000256" key="3">
    <source>
        <dbReference type="ARBA" id="ARBA00022723"/>
    </source>
</evidence>
<protein>
    <submittedName>
        <fullName evidence="11">Glyoxalase/bleomycin resistance protein/dioxygenase</fullName>
    </submittedName>
</protein>
<evidence type="ECO:0000256" key="6">
    <source>
        <dbReference type="ARBA" id="ARBA00023002"/>
    </source>
</evidence>
<dbReference type="GO" id="GO:0051213">
    <property type="term" value="F:dioxygenase activity"/>
    <property type="evidence" value="ECO:0007669"/>
    <property type="project" value="UniProtKB-KW"/>
</dbReference>
<dbReference type="PANTHER" id="PTHR21366:SF31">
    <property type="entry name" value="METALLOTHIOL TRANSFERASE FOSB"/>
    <property type="match status" value="1"/>
</dbReference>
<keyword evidence="4 8" id="KW-0058">Aromatic hydrocarbons catabolism</keyword>
<comment type="similarity">
    <text evidence="2 8">Belongs to the extradiol ring-cleavage dioxygenase family.</text>
</comment>
<keyword evidence="3" id="KW-0479">Metal-binding</keyword>
<name>A0A0U1D8S1_9MYCO</name>
<evidence type="ECO:0000256" key="4">
    <source>
        <dbReference type="ARBA" id="ARBA00022797"/>
    </source>
</evidence>
<evidence type="ECO:0000259" key="10">
    <source>
        <dbReference type="PROSITE" id="PS51819"/>
    </source>
</evidence>
<dbReference type="Gene3D" id="3.10.180.10">
    <property type="entry name" value="2,3-Dihydroxybiphenyl 1,2-Dioxygenase, domain 1"/>
    <property type="match status" value="1"/>
</dbReference>
<keyword evidence="6 8" id="KW-0560">Oxidoreductase</keyword>
<evidence type="ECO:0000256" key="8">
    <source>
        <dbReference type="RuleBase" id="RU000683"/>
    </source>
</evidence>
<dbReference type="PROSITE" id="PS00082">
    <property type="entry name" value="EXTRADIOL_DIOXYGENAS"/>
    <property type="match status" value="1"/>
</dbReference>
<evidence type="ECO:0000313" key="12">
    <source>
        <dbReference type="Proteomes" id="UP000199601"/>
    </source>
</evidence>
<dbReference type="EMBL" id="CTEC01000001">
    <property type="protein sequence ID" value="CQD09049.1"/>
    <property type="molecule type" value="Genomic_DNA"/>
</dbReference>
<dbReference type="Proteomes" id="UP000199601">
    <property type="component" value="Unassembled WGS sequence"/>
</dbReference>
<evidence type="ECO:0000256" key="1">
    <source>
        <dbReference type="ARBA" id="ARBA00001954"/>
    </source>
</evidence>
<keyword evidence="12" id="KW-1185">Reference proteome</keyword>
<organism evidence="11 12">
    <name type="scientific">Mycobacterium europaeum</name>
    <dbReference type="NCBI Taxonomy" id="761804"/>
    <lineage>
        <taxon>Bacteria</taxon>
        <taxon>Bacillati</taxon>
        <taxon>Actinomycetota</taxon>
        <taxon>Actinomycetes</taxon>
        <taxon>Mycobacteriales</taxon>
        <taxon>Mycobacteriaceae</taxon>
        <taxon>Mycobacterium</taxon>
        <taxon>Mycobacterium simiae complex</taxon>
    </lineage>
</organism>
<evidence type="ECO:0000256" key="9">
    <source>
        <dbReference type="SAM" id="MobiDB-lite"/>
    </source>
</evidence>
<evidence type="ECO:0000256" key="2">
    <source>
        <dbReference type="ARBA" id="ARBA00008784"/>
    </source>
</evidence>
<dbReference type="AlphaFoldDB" id="A0A0U1D8S1"/>
<keyword evidence="7 8" id="KW-0408">Iron</keyword>